<feature type="binding site" evidence="4 6">
    <location>
        <begin position="86"/>
        <end position="89"/>
    </location>
    <ligand>
        <name>substrate</name>
    </ligand>
</feature>
<dbReference type="InterPro" id="IPR001345">
    <property type="entry name" value="PG/BPGM_mutase_AS"/>
</dbReference>
<dbReference type="GO" id="GO:0006096">
    <property type="term" value="P:glycolytic process"/>
    <property type="evidence" value="ECO:0007669"/>
    <property type="project" value="UniProtKB-UniRule"/>
</dbReference>
<dbReference type="NCBIfam" id="TIGR01258">
    <property type="entry name" value="pgm_1"/>
    <property type="match status" value="1"/>
</dbReference>
<dbReference type="InterPro" id="IPR029033">
    <property type="entry name" value="His_PPase_superfam"/>
</dbReference>
<comment type="pathway">
    <text evidence="4 8">Carbohydrate degradation; glycolysis; pyruvate from D-glyceraldehyde 3-phosphate: step 3/5.</text>
</comment>
<dbReference type="Gene3D" id="3.40.50.1240">
    <property type="entry name" value="Phosphoglycerate mutase-like"/>
    <property type="match status" value="1"/>
</dbReference>
<feature type="binding site" evidence="4 6">
    <location>
        <begin position="113"/>
        <end position="114"/>
    </location>
    <ligand>
        <name>substrate</name>
    </ligand>
</feature>
<dbReference type="EMBL" id="OCNK01000001">
    <property type="protein sequence ID" value="SOD94744.1"/>
    <property type="molecule type" value="Genomic_DNA"/>
</dbReference>
<dbReference type="AlphaFoldDB" id="A0A286GIE8"/>
<dbReference type="UniPathway" id="UPA00109">
    <property type="reaction ID" value="UER00186"/>
</dbReference>
<comment type="similarity">
    <text evidence="1 4">Belongs to the phosphoglycerate mutase family. BPG-dependent PGAM subfamily.</text>
</comment>
<reference evidence="10" key="1">
    <citation type="submission" date="2017-09" db="EMBL/GenBank/DDBJ databases">
        <authorList>
            <person name="Varghese N."/>
            <person name="Submissions S."/>
        </authorList>
    </citation>
    <scope>NUCLEOTIDE SEQUENCE [LARGE SCALE GENOMIC DNA]</scope>
    <source>
        <strain evidence="10">DSM 44270</strain>
    </source>
</reference>
<gene>
    <name evidence="4" type="primary">gpmA</name>
    <name evidence="9" type="ORF">SAMN06272739_0978</name>
</gene>
<evidence type="ECO:0000256" key="6">
    <source>
        <dbReference type="PIRSR" id="PIRSR613078-2"/>
    </source>
</evidence>
<dbReference type="InterPro" id="IPR005952">
    <property type="entry name" value="Phosphogly_mut1"/>
</dbReference>
<evidence type="ECO:0000313" key="10">
    <source>
        <dbReference type="Proteomes" id="UP000219482"/>
    </source>
</evidence>
<protein>
    <recommendedName>
        <fullName evidence="4 8">2,3-bisphosphoglycerate-dependent phosphoglycerate mutase</fullName>
        <shortName evidence="4">BPG-dependent PGAM</shortName>
        <shortName evidence="4">PGAM</shortName>
        <shortName evidence="4">Phosphoglyceromutase</shortName>
        <shortName evidence="4">dPGM</shortName>
        <ecNumber evidence="4 8">5.4.2.11</ecNumber>
    </recommendedName>
</protein>
<name>A0A286GIE8_9ACTN</name>
<evidence type="ECO:0000313" key="9">
    <source>
        <dbReference type="EMBL" id="SOD94744.1"/>
    </source>
</evidence>
<dbReference type="SMART" id="SM00855">
    <property type="entry name" value="PGAM"/>
    <property type="match status" value="1"/>
</dbReference>
<evidence type="ECO:0000256" key="2">
    <source>
        <dbReference type="ARBA" id="ARBA00023152"/>
    </source>
</evidence>
<keyword evidence="2 4" id="KW-0324">Glycolysis</keyword>
<comment type="catalytic activity">
    <reaction evidence="4 8">
        <text>(2R)-2-phosphoglycerate = (2R)-3-phosphoglycerate</text>
        <dbReference type="Rhea" id="RHEA:15901"/>
        <dbReference type="ChEBI" id="CHEBI:58272"/>
        <dbReference type="ChEBI" id="CHEBI:58289"/>
        <dbReference type="EC" id="5.4.2.11"/>
    </reaction>
</comment>
<feature type="binding site" evidence="4 6">
    <location>
        <position position="60"/>
    </location>
    <ligand>
        <name>substrate</name>
    </ligand>
</feature>
<evidence type="ECO:0000256" key="7">
    <source>
        <dbReference type="PIRSR" id="PIRSR613078-3"/>
    </source>
</evidence>
<dbReference type="HAMAP" id="MF_01039">
    <property type="entry name" value="PGAM_GpmA"/>
    <property type="match status" value="1"/>
</dbReference>
<keyword evidence="10" id="KW-1185">Reference proteome</keyword>
<comment type="function">
    <text evidence="4 8">Catalyzes the interconversion of 2-phosphoglycerate and 3-phosphoglycerate.</text>
</comment>
<dbReference type="OrthoDB" id="9781415at2"/>
<dbReference type="RefSeq" id="WP_097182711.1">
    <property type="nucleotide sequence ID" value="NZ_OCNK01000001.1"/>
</dbReference>
<dbReference type="Pfam" id="PF00300">
    <property type="entry name" value="His_Phos_1"/>
    <property type="match status" value="1"/>
</dbReference>
<keyword evidence="4" id="KW-0312">Gluconeogenesis</keyword>
<sequence>MPSLVLLRHGESAWNARDVFTGQVDVDLTPRGEEQARRCGPTLREAGLLPDRVYSSTLTRAVRTAALALAAAGRPCTPTQDCRLDERSYGALEGLPRSEVLARHGAEQYRRWRRSWDVAPPPVRIGGVVRPGESLADVAARLRPCWEDVLAPDLRVGRTVLVVAHSNSLRALIAVLDGVGPDRVPELEVPIAEPLHYLLDDRARPLVPGGRYVRSLPQR</sequence>
<dbReference type="PIRSF" id="PIRSF000709">
    <property type="entry name" value="6PFK_2-Ptase"/>
    <property type="match status" value="1"/>
</dbReference>
<feature type="active site" description="Tele-phosphohistidine intermediate" evidence="4 5">
    <location>
        <position position="9"/>
    </location>
</feature>
<dbReference type="EC" id="5.4.2.11" evidence="4 8"/>
<keyword evidence="3 4" id="KW-0413">Isomerase</keyword>
<accession>A0A286GIE8</accession>
<feature type="binding site" evidence="4 6">
    <location>
        <begin position="21"/>
        <end position="22"/>
    </location>
    <ligand>
        <name>substrate</name>
    </ligand>
</feature>
<evidence type="ECO:0000256" key="4">
    <source>
        <dbReference type="HAMAP-Rule" id="MF_01039"/>
    </source>
</evidence>
<evidence type="ECO:0000256" key="1">
    <source>
        <dbReference type="ARBA" id="ARBA00006717"/>
    </source>
</evidence>
<dbReference type="PANTHER" id="PTHR11931">
    <property type="entry name" value="PHOSPHOGLYCERATE MUTASE"/>
    <property type="match status" value="1"/>
</dbReference>
<feature type="active site" description="Proton donor/acceptor" evidence="4 5">
    <location>
        <position position="86"/>
    </location>
</feature>
<organism evidence="9 10">
    <name type="scientific">Blastococcus haudaquaticus</name>
    <dbReference type="NCBI Taxonomy" id="1938745"/>
    <lineage>
        <taxon>Bacteria</taxon>
        <taxon>Bacillati</taxon>
        <taxon>Actinomycetota</taxon>
        <taxon>Actinomycetes</taxon>
        <taxon>Geodermatophilales</taxon>
        <taxon>Geodermatophilaceae</taxon>
        <taxon>Blastococcus</taxon>
    </lineage>
</organism>
<dbReference type="PROSITE" id="PS00175">
    <property type="entry name" value="PG_MUTASE"/>
    <property type="match status" value="1"/>
</dbReference>
<evidence type="ECO:0000256" key="5">
    <source>
        <dbReference type="PIRSR" id="PIRSR613078-1"/>
    </source>
</evidence>
<evidence type="ECO:0000256" key="3">
    <source>
        <dbReference type="ARBA" id="ARBA00023235"/>
    </source>
</evidence>
<dbReference type="InterPro" id="IPR013078">
    <property type="entry name" value="His_Pase_superF_clade-1"/>
</dbReference>
<dbReference type="SUPFAM" id="SSF53254">
    <property type="entry name" value="Phosphoglycerate mutase-like"/>
    <property type="match status" value="1"/>
</dbReference>
<feature type="binding site" evidence="4 6">
    <location>
        <begin position="8"/>
        <end position="15"/>
    </location>
    <ligand>
        <name>substrate</name>
    </ligand>
</feature>
<comment type="caution">
    <text evidence="4">Lacks conserved residue(s) required for the propagation of feature annotation.</text>
</comment>
<dbReference type="CDD" id="cd07067">
    <property type="entry name" value="HP_PGM_like"/>
    <property type="match status" value="1"/>
</dbReference>
<dbReference type="GO" id="GO:0004619">
    <property type="term" value="F:phosphoglycerate mutase activity"/>
    <property type="evidence" value="ECO:0007669"/>
    <property type="project" value="UniProtKB-UniRule"/>
</dbReference>
<feature type="site" description="Transition state stabilizer" evidence="4 7">
    <location>
        <position position="165"/>
    </location>
</feature>
<evidence type="ECO:0000256" key="8">
    <source>
        <dbReference type="RuleBase" id="RU004512"/>
    </source>
</evidence>
<proteinExistence type="inferred from homology"/>
<dbReference type="GO" id="GO:0006094">
    <property type="term" value="P:gluconeogenesis"/>
    <property type="evidence" value="ECO:0007669"/>
    <property type="project" value="UniProtKB-UniRule"/>
</dbReference>
<dbReference type="Proteomes" id="UP000219482">
    <property type="component" value="Unassembled WGS sequence"/>
</dbReference>